<keyword evidence="2" id="KW-0012">Acyltransferase</keyword>
<proteinExistence type="predicted"/>
<sequence>MHTTITCTWRGPFGNDEVERLHAAGFGHPPADHDWRGQLERHSLGWVCARRPAGGALAGFCNVAWDGGGHAFLLDVVVERELRRAGIATALVATATEEARAAGCTWLHVDFEEHLRPFYLDACGFRPAPAGLIAL</sequence>
<accession>A0ABU2S2D7</accession>
<keyword evidence="2" id="KW-0808">Transferase</keyword>
<dbReference type="EC" id="2.3.1.-" evidence="2"/>
<dbReference type="CDD" id="cd04301">
    <property type="entry name" value="NAT_SF"/>
    <property type="match status" value="1"/>
</dbReference>
<name>A0ABU2S2D7_9ACTN</name>
<dbReference type="Pfam" id="PF00583">
    <property type="entry name" value="Acetyltransf_1"/>
    <property type="match status" value="1"/>
</dbReference>
<dbReference type="SUPFAM" id="SSF55729">
    <property type="entry name" value="Acyl-CoA N-acyltransferases (Nat)"/>
    <property type="match status" value="1"/>
</dbReference>
<feature type="domain" description="N-acetyltransferase" evidence="1">
    <location>
        <begin position="5"/>
        <end position="135"/>
    </location>
</feature>
<dbReference type="GO" id="GO:0016746">
    <property type="term" value="F:acyltransferase activity"/>
    <property type="evidence" value="ECO:0007669"/>
    <property type="project" value="UniProtKB-KW"/>
</dbReference>
<reference evidence="3" key="1">
    <citation type="submission" date="2023-07" db="EMBL/GenBank/DDBJ databases">
        <title>30 novel species of actinomycetes from the DSMZ collection.</title>
        <authorList>
            <person name="Nouioui I."/>
        </authorList>
    </citation>
    <scope>NUCLEOTIDE SEQUENCE [LARGE SCALE GENOMIC DNA]</scope>
    <source>
        <strain evidence="3">DSM 41886</strain>
    </source>
</reference>
<dbReference type="Proteomes" id="UP001183615">
    <property type="component" value="Unassembled WGS sequence"/>
</dbReference>
<comment type="caution">
    <text evidence="2">The sequence shown here is derived from an EMBL/GenBank/DDBJ whole genome shotgun (WGS) entry which is preliminary data.</text>
</comment>
<dbReference type="Gene3D" id="3.40.630.30">
    <property type="match status" value="1"/>
</dbReference>
<organism evidence="2 3">
    <name type="scientific">Streptomyces johnsoniae</name>
    <dbReference type="NCBI Taxonomy" id="3075532"/>
    <lineage>
        <taxon>Bacteria</taxon>
        <taxon>Bacillati</taxon>
        <taxon>Actinomycetota</taxon>
        <taxon>Actinomycetes</taxon>
        <taxon>Kitasatosporales</taxon>
        <taxon>Streptomycetaceae</taxon>
        <taxon>Streptomyces</taxon>
    </lineage>
</organism>
<protein>
    <submittedName>
        <fullName evidence="2">GNAT family N-acetyltransferase</fullName>
        <ecNumber evidence="2">2.3.1.-</ecNumber>
    </submittedName>
</protein>
<keyword evidence="3" id="KW-1185">Reference proteome</keyword>
<evidence type="ECO:0000259" key="1">
    <source>
        <dbReference type="PROSITE" id="PS51186"/>
    </source>
</evidence>
<dbReference type="PROSITE" id="PS51186">
    <property type="entry name" value="GNAT"/>
    <property type="match status" value="1"/>
</dbReference>
<gene>
    <name evidence="2" type="ORF">RM779_04005</name>
</gene>
<dbReference type="InterPro" id="IPR000182">
    <property type="entry name" value="GNAT_dom"/>
</dbReference>
<evidence type="ECO:0000313" key="2">
    <source>
        <dbReference type="EMBL" id="MDT0441765.1"/>
    </source>
</evidence>
<dbReference type="RefSeq" id="WP_311615842.1">
    <property type="nucleotide sequence ID" value="NZ_JAVREV010000002.1"/>
</dbReference>
<evidence type="ECO:0000313" key="3">
    <source>
        <dbReference type="Proteomes" id="UP001183615"/>
    </source>
</evidence>
<dbReference type="EMBL" id="JAVREV010000002">
    <property type="protein sequence ID" value="MDT0441765.1"/>
    <property type="molecule type" value="Genomic_DNA"/>
</dbReference>
<dbReference type="InterPro" id="IPR016181">
    <property type="entry name" value="Acyl_CoA_acyltransferase"/>
</dbReference>